<evidence type="ECO:0000256" key="8">
    <source>
        <dbReference type="ARBA" id="ARBA00022840"/>
    </source>
</evidence>
<keyword evidence="7 13" id="KW-0547">Nucleotide-binding</keyword>
<dbReference type="InterPro" id="IPR001412">
    <property type="entry name" value="aa-tRNA-synth_I_CS"/>
</dbReference>
<comment type="subcellular location">
    <subcellularLocation>
        <location evidence="1">Cytoplasm</location>
    </subcellularLocation>
</comment>
<dbReference type="Pfam" id="PF03950">
    <property type="entry name" value="tRNA-synt_1c_C"/>
    <property type="match status" value="1"/>
</dbReference>
<dbReference type="SUPFAM" id="SSF50715">
    <property type="entry name" value="Ribosomal protein L25-like"/>
    <property type="match status" value="1"/>
</dbReference>
<dbReference type="GO" id="GO:0048608">
    <property type="term" value="P:reproductive structure development"/>
    <property type="evidence" value="ECO:0007669"/>
    <property type="project" value="UniProtKB-ARBA"/>
</dbReference>
<dbReference type="Gene3D" id="1.10.1160.10">
    <property type="entry name" value="Glutamyl-trna Synthetase, Domain 2"/>
    <property type="match status" value="1"/>
</dbReference>
<dbReference type="CDD" id="cd10289">
    <property type="entry name" value="GST_C_AaRS_like"/>
    <property type="match status" value="1"/>
</dbReference>
<gene>
    <name evidence="15" type="ORF">F751_4091</name>
</gene>
<dbReference type="InterPro" id="IPR020056">
    <property type="entry name" value="Rbsml_bL25/Gln-tRNA_synth_N"/>
</dbReference>
<dbReference type="InterPro" id="IPR000924">
    <property type="entry name" value="Glu/Gln-tRNA-synth"/>
</dbReference>
<evidence type="ECO:0000259" key="14">
    <source>
        <dbReference type="PROSITE" id="PS50405"/>
    </source>
</evidence>
<dbReference type="FunFam" id="3.90.800.10:FF:000001">
    <property type="entry name" value="Glutamine--tRNA ligase"/>
    <property type="match status" value="1"/>
</dbReference>
<dbReference type="GO" id="GO:0009791">
    <property type="term" value="P:post-embryonic development"/>
    <property type="evidence" value="ECO:0007669"/>
    <property type="project" value="UniProtKB-ARBA"/>
</dbReference>
<evidence type="ECO:0000256" key="13">
    <source>
        <dbReference type="RuleBase" id="RU363037"/>
    </source>
</evidence>
<dbReference type="HAMAP" id="MF_02076">
    <property type="entry name" value="Glu_tRNA_synth_type2"/>
    <property type="match status" value="1"/>
</dbReference>
<dbReference type="GeneID" id="23615482"/>
<dbReference type="GO" id="GO:0004818">
    <property type="term" value="F:glutamate-tRNA ligase activity"/>
    <property type="evidence" value="ECO:0007669"/>
    <property type="project" value="UniProtKB-EC"/>
</dbReference>
<dbReference type="PANTHER" id="PTHR43097">
    <property type="entry name" value="GLUTAMINE-TRNA LIGASE"/>
    <property type="match status" value="1"/>
</dbReference>
<dbReference type="PROSITE" id="PS00178">
    <property type="entry name" value="AA_TRNA_LIGASE_I"/>
    <property type="match status" value="1"/>
</dbReference>
<evidence type="ECO:0000256" key="12">
    <source>
        <dbReference type="ARBA" id="ARBA00048351"/>
    </source>
</evidence>
<dbReference type="InterPro" id="IPR020059">
    <property type="entry name" value="Glu/Gln-tRNA-synth_Ib_codon-bd"/>
</dbReference>
<dbReference type="AlphaFoldDB" id="A0A087ST73"/>
<dbReference type="RefSeq" id="XP_011401976.1">
    <property type="nucleotide sequence ID" value="XM_011403674.1"/>
</dbReference>
<dbReference type="InterPro" id="IPR010987">
    <property type="entry name" value="Glutathione-S-Trfase_C-like"/>
</dbReference>
<dbReference type="SUPFAM" id="SSF52374">
    <property type="entry name" value="Nucleotidylyl transferase"/>
    <property type="match status" value="1"/>
</dbReference>
<dbReference type="Gene3D" id="3.40.50.620">
    <property type="entry name" value="HUPs"/>
    <property type="match status" value="1"/>
</dbReference>
<evidence type="ECO:0000256" key="4">
    <source>
        <dbReference type="ARBA" id="ARBA00022490"/>
    </source>
</evidence>
<keyword evidence="6 13" id="KW-0436">Ligase</keyword>
<dbReference type="Pfam" id="PF20974">
    <property type="entry name" value="tRNA-synt_1c_C2"/>
    <property type="match status" value="1"/>
</dbReference>
<dbReference type="Gene3D" id="2.40.240.10">
    <property type="entry name" value="Ribosomal Protein L25, Chain P"/>
    <property type="match status" value="1"/>
</dbReference>
<dbReference type="GO" id="GO:0005829">
    <property type="term" value="C:cytosol"/>
    <property type="evidence" value="ECO:0007669"/>
    <property type="project" value="TreeGrafter"/>
</dbReference>
<dbReference type="KEGG" id="apro:F751_4091"/>
<evidence type="ECO:0000256" key="11">
    <source>
        <dbReference type="ARBA" id="ARBA00030865"/>
    </source>
</evidence>
<keyword evidence="16" id="KW-1185">Reference proteome</keyword>
<dbReference type="InterPro" id="IPR004526">
    <property type="entry name" value="Glu-tRNA-synth_arc/euk"/>
</dbReference>
<dbReference type="InterPro" id="IPR014729">
    <property type="entry name" value="Rossmann-like_a/b/a_fold"/>
</dbReference>
<dbReference type="eggNOG" id="KOG1147">
    <property type="taxonomic scope" value="Eukaryota"/>
</dbReference>
<dbReference type="Proteomes" id="UP000028924">
    <property type="component" value="Unassembled WGS sequence"/>
</dbReference>
<sequence>MGGCSSPTLVYTERNTPFAVLATARLLRAAINIKTDASLPKDAAPELIFDGGEKLVGTATILRFLARVSRTPDGYYGASPLAASQVDSWIDTSTALVPGLTLEPLAEAISAFLALRTYLVGHSLSLADVAVWGQLQATLQWDKLRKANPALAHLGRWYDHVGSTPALAAVAEALGPRRRFTTPKPTNPELGAAAGGGATGSFDIGLENAEMGKVVTRFPPEPSGYLHIGHAKAALINQHIADMYKGRMLVRFDDTNPSKEKDEYTQSIIADMQRLGLRYAGITYTSDYFEQLAECARRMIAKGYLYADDTPVEQMREERMAGTPSVRRDRPVSETTAIFEEMLVASEEGQRHCLRVKLDMSAPNKALRDPVAYRCNLEPHWRTGQKYKCYPTYDFACPFVDAIEGVTHALRTSEYKDREAQFYMILKLQQDVWPGLPHVTMWDYARLSFIYTVLSKRKLTWFVENGIVDGWDDPRMPTVQGIMRRGLKMEALKEFMLGQGASKNMTYQEWDKIWTINKKLIDPVCPRHTAVEQSNRVLVTLSNGPASPETMSVPKHAKYPPAGEKIQTRTNRIWWDQADAAVVAEGEEVTLMGWGNAIVRKISKREDDTVQSIEAELHLEGDFKKTKLKLTWLADIPELVPLELHHLGYLINKKRLEEDDIFEECVNRNSRTITAAAGDANMAQLQKGDIIQLERKGYFIVDAGVEHGGSVVLLNIPDGRTKNMPGA</sequence>
<keyword evidence="5" id="KW-0597">Phosphoprotein</keyword>
<dbReference type="Gene3D" id="3.90.800.10">
    <property type="entry name" value="Glutamyl-tRNA Synthetase, Domain 3"/>
    <property type="match status" value="1"/>
</dbReference>
<dbReference type="InterPro" id="IPR011035">
    <property type="entry name" value="Ribosomal_bL25/Gln-tRNA_synth"/>
</dbReference>
<reference evidence="15 16" key="1">
    <citation type="journal article" date="2014" name="BMC Genomics">
        <title>Oil accumulation mechanisms of the oleaginous microalga Chlorella protothecoides revealed through its genome, transcriptomes, and proteomes.</title>
        <authorList>
            <person name="Gao C."/>
            <person name="Wang Y."/>
            <person name="Shen Y."/>
            <person name="Yan D."/>
            <person name="He X."/>
            <person name="Dai J."/>
            <person name="Wu Q."/>
        </authorList>
    </citation>
    <scope>NUCLEOTIDE SEQUENCE [LARGE SCALE GENOMIC DNA]</scope>
    <source>
        <strain evidence="15 16">0710</strain>
    </source>
</reference>
<evidence type="ECO:0000256" key="9">
    <source>
        <dbReference type="ARBA" id="ARBA00022917"/>
    </source>
</evidence>
<keyword evidence="8 13" id="KW-0067">ATP-binding</keyword>
<protein>
    <recommendedName>
        <fullName evidence="3">glutamate--tRNA ligase</fullName>
        <ecNumber evidence="3">6.1.1.17</ecNumber>
    </recommendedName>
    <alternativeName>
        <fullName evidence="11">Glutamyl-tRNA synthetase</fullName>
    </alternativeName>
</protein>
<dbReference type="InterPro" id="IPR050132">
    <property type="entry name" value="Gln/Glu-tRNA_Ligase"/>
</dbReference>
<dbReference type="PROSITE" id="PS50405">
    <property type="entry name" value="GST_CTER"/>
    <property type="match status" value="1"/>
</dbReference>
<dbReference type="PANTHER" id="PTHR43097:SF5">
    <property type="entry name" value="GLUTAMATE--TRNA LIGASE"/>
    <property type="match status" value="1"/>
</dbReference>
<evidence type="ECO:0000256" key="6">
    <source>
        <dbReference type="ARBA" id="ARBA00022598"/>
    </source>
</evidence>
<comment type="similarity">
    <text evidence="2">Belongs to the class-I aminoacyl-tRNA synthetase family. Glutamate--tRNA ligase type 2 subfamily.</text>
</comment>
<dbReference type="PRINTS" id="PR00987">
    <property type="entry name" value="TRNASYNTHGLU"/>
</dbReference>
<dbReference type="GO" id="GO:0017102">
    <property type="term" value="C:methionyl glutamyl tRNA synthetase complex"/>
    <property type="evidence" value="ECO:0007669"/>
    <property type="project" value="TreeGrafter"/>
</dbReference>
<dbReference type="Pfam" id="PF00749">
    <property type="entry name" value="tRNA-synt_1c"/>
    <property type="match status" value="1"/>
</dbReference>
<keyword evidence="9 13" id="KW-0648">Protein biosynthesis</keyword>
<dbReference type="EMBL" id="KL662184">
    <property type="protein sequence ID" value="KFM28927.1"/>
    <property type="molecule type" value="Genomic_DNA"/>
</dbReference>
<dbReference type="Gene3D" id="1.20.1050.130">
    <property type="match status" value="1"/>
</dbReference>
<evidence type="ECO:0000256" key="1">
    <source>
        <dbReference type="ARBA" id="ARBA00004496"/>
    </source>
</evidence>
<evidence type="ECO:0000256" key="7">
    <source>
        <dbReference type="ARBA" id="ARBA00022741"/>
    </source>
</evidence>
<evidence type="ECO:0000313" key="16">
    <source>
        <dbReference type="Proteomes" id="UP000028924"/>
    </source>
</evidence>
<dbReference type="FunFam" id="3.40.50.620:FF:000037">
    <property type="entry name" value="Glutamine--tRNA ligase cytoplasmic"/>
    <property type="match status" value="1"/>
</dbReference>
<proteinExistence type="inferred from homology"/>
<dbReference type="InterPro" id="IPR049437">
    <property type="entry name" value="tRNA-synt_1c_C2"/>
</dbReference>
<dbReference type="GO" id="GO:0006424">
    <property type="term" value="P:glutamyl-tRNA aminoacylation"/>
    <property type="evidence" value="ECO:0007669"/>
    <property type="project" value="InterPro"/>
</dbReference>
<dbReference type="GO" id="GO:0005524">
    <property type="term" value="F:ATP binding"/>
    <property type="evidence" value="ECO:0007669"/>
    <property type="project" value="UniProtKB-KW"/>
</dbReference>
<dbReference type="FunFam" id="2.40.240.10:FF:000004">
    <property type="entry name" value="Glutamyl-tRNA synthetase, cytoplasmic"/>
    <property type="match status" value="1"/>
</dbReference>
<evidence type="ECO:0000256" key="10">
    <source>
        <dbReference type="ARBA" id="ARBA00023146"/>
    </source>
</evidence>
<dbReference type="InterPro" id="IPR036282">
    <property type="entry name" value="Glutathione-S-Trfase_C_sf"/>
</dbReference>
<dbReference type="FunFam" id="1.10.1160.10:FF:000001">
    <property type="entry name" value="Glutamine--tRNA ligase"/>
    <property type="match status" value="1"/>
</dbReference>
<evidence type="ECO:0000313" key="15">
    <source>
        <dbReference type="EMBL" id="KFM28927.1"/>
    </source>
</evidence>
<feature type="domain" description="GST C-terminal" evidence="14">
    <location>
        <begin position="54"/>
        <end position="180"/>
    </location>
</feature>
<organism evidence="15 16">
    <name type="scientific">Auxenochlorella protothecoides</name>
    <name type="common">Green microalga</name>
    <name type="synonym">Chlorella protothecoides</name>
    <dbReference type="NCBI Taxonomy" id="3075"/>
    <lineage>
        <taxon>Eukaryota</taxon>
        <taxon>Viridiplantae</taxon>
        <taxon>Chlorophyta</taxon>
        <taxon>core chlorophytes</taxon>
        <taxon>Trebouxiophyceae</taxon>
        <taxon>Chlorellales</taxon>
        <taxon>Chlorellaceae</taxon>
        <taxon>Auxenochlorella</taxon>
    </lineage>
</organism>
<dbReference type="OrthoDB" id="10250478at2759"/>
<dbReference type="InterPro" id="IPR020061">
    <property type="entry name" value="Glu_tRNA_lig_a-bdl"/>
</dbReference>
<accession>A0A087ST73</accession>
<evidence type="ECO:0000256" key="3">
    <source>
        <dbReference type="ARBA" id="ARBA00012835"/>
    </source>
</evidence>
<evidence type="ECO:0000256" key="2">
    <source>
        <dbReference type="ARBA" id="ARBA00008927"/>
    </source>
</evidence>
<dbReference type="EC" id="6.1.1.17" evidence="3"/>
<name>A0A087ST73_AUXPR</name>
<keyword evidence="10 13" id="KW-0030">Aminoacyl-tRNA synthetase</keyword>
<keyword evidence="4" id="KW-0963">Cytoplasm</keyword>
<dbReference type="SUPFAM" id="SSF47616">
    <property type="entry name" value="GST C-terminal domain-like"/>
    <property type="match status" value="1"/>
</dbReference>
<dbReference type="NCBIfam" id="TIGR00463">
    <property type="entry name" value="gltX_arch"/>
    <property type="match status" value="1"/>
</dbReference>
<dbReference type="STRING" id="3075.A0A087ST73"/>
<evidence type="ECO:0000256" key="5">
    <source>
        <dbReference type="ARBA" id="ARBA00022553"/>
    </source>
</evidence>
<comment type="catalytic activity">
    <reaction evidence="12">
        <text>tRNA(Glu) + L-glutamate + ATP = L-glutamyl-tRNA(Glu) + AMP + diphosphate</text>
        <dbReference type="Rhea" id="RHEA:23540"/>
        <dbReference type="Rhea" id="RHEA-COMP:9663"/>
        <dbReference type="Rhea" id="RHEA-COMP:9680"/>
        <dbReference type="ChEBI" id="CHEBI:29985"/>
        <dbReference type="ChEBI" id="CHEBI:30616"/>
        <dbReference type="ChEBI" id="CHEBI:33019"/>
        <dbReference type="ChEBI" id="CHEBI:78442"/>
        <dbReference type="ChEBI" id="CHEBI:78520"/>
        <dbReference type="ChEBI" id="CHEBI:456215"/>
        <dbReference type="EC" id="6.1.1.17"/>
    </reaction>
</comment>
<dbReference type="InterPro" id="IPR020058">
    <property type="entry name" value="Glu/Gln-tRNA-synth_Ib_cat-dom"/>
</dbReference>